<dbReference type="EMBL" id="PJNI01000001">
    <property type="protein sequence ID" value="PKR82164.1"/>
    <property type="molecule type" value="Genomic_DNA"/>
</dbReference>
<dbReference type="AlphaFoldDB" id="A0A2I0R6G6"/>
<gene>
    <name evidence="1" type="ORF">CW751_02165</name>
</gene>
<dbReference type="Pfam" id="PF11306">
    <property type="entry name" value="DUF3108"/>
    <property type="match status" value="1"/>
</dbReference>
<evidence type="ECO:0000313" key="2">
    <source>
        <dbReference type="Proteomes" id="UP000236654"/>
    </source>
</evidence>
<comment type="caution">
    <text evidence="1">The sequence shown here is derived from an EMBL/GenBank/DDBJ whole genome shotgun (WGS) entry which is preliminary data.</text>
</comment>
<dbReference type="Proteomes" id="UP000236654">
    <property type="component" value="Unassembled WGS sequence"/>
</dbReference>
<evidence type="ECO:0000313" key="1">
    <source>
        <dbReference type="EMBL" id="PKR82164.1"/>
    </source>
</evidence>
<accession>A0A2I0R6G6</accession>
<dbReference type="InterPro" id="IPR021457">
    <property type="entry name" value="DUF3108"/>
</dbReference>
<keyword evidence="2" id="KW-1185">Reference proteome</keyword>
<proteinExistence type="predicted"/>
<dbReference type="RefSeq" id="WP_101333309.1">
    <property type="nucleotide sequence ID" value="NZ_PJNI01000001.1"/>
</dbReference>
<dbReference type="OrthoDB" id="9808473at2"/>
<sequence length="260" mass="29924">MKTLISIITIGLLLVGMTSSTTIFYPNIETKSFTSGETLRYRISYGIMDAGEAVLTVNETSKKGANGRPLYHVKGEGKTLGAFNWFFKVEDTYESYIDKQGAFPWHFVRDVNEGGYEINQEYKFKQDQQKVLAEGKEYKVPLGIQDMISSFYYARTLDFKNMKVGEVTEFKCFMDEEIWPLKIRYVGKDEIKIRKGTFECLKFQPVVQEGRYFEKEDDVEFWVTNDANRIPVLVKAKIPVGSVKMHLVEWSGLMGDLAKK</sequence>
<reference evidence="1 2" key="1">
    <citation type="submission" date="2017-12" db="EMBL/GenBank/DDBJ databases">
        <title>The draft genome sequence of Brumimicrobium saltpan LHR20.</title>
        <authorList>
            <person name="Do Z.-J."/>
            <person name="Luo H.-R."/>
        </authorList>
    </citation>
    <scope>NUCLEOTIDE SEQUENCE [LARGE SCALE GENOMIC DNA]</scope>
    <source>
        <strain evidence="1 2">LHR20</strain>
    </source>
</reference>
<protein>
    <submittedName>
        <fullName evidence="1">DUF3108 domain-containing protein</fullName>
    </submittedName>
</protein>
<organism evidence="1 2">
    <name type="scientific">Brumimicrobium salinarum</name>
    <dbReference type="NCBI Taxonomy" id="2058658"/>
    <lineage>
        <taxon>Bacteria</taxon>
        <taxon>Pseudomonadati</taxon>
        <taxon>Bacteroidota</taxon>
        <taxon>Flavobacteriia</taxon>
        <taxon>Flavobacteriales</taxon>
        <taxon>Crocinitomicaceae</taxon>
        <taxon>Brumimicrobium</taxon>
    </lineage>
</organism>
<name>A0A2I0R6G6_9FLAO</name>